<organism evidence="1 2">
    <name type="scientific">Natronobacillus azotifigens</name>
    <dbReference type="NCBI Taxonomy" id="472978"/>
    <lineage>
        <taxon>Bacteria</taxon>
        <taxon>Bacillati</taxon>
        <taxon>Bacillota</taxon>
        <taxon>Bacilli</taxon>
        <taxon>Bacillales</taxon>
        <taxon>Bacillaceae</taxon>
        <taxon>Natronobacillus</taxon>
    </lineage>
</organism>
<accession>A0A9J6RGA5</accession>
<dbReference type="EMBL" id="JAPRAT010000034">
    <property type="protein sequence ID" value="MCZ0704363.1"/>
    <property type="molecule type" value="Genomic_DNA"/>
</dbReference>
<reference evidence="1" key="1">
    <citation type="submission" date="2022-11" db="EMBL/GenBank/DDBJ databases">
        <title>WGS of Natronobacillus azotifigens 24KS-1, an anaerobic diazotrophic haloalkaliphile from soda-rich habitats.</title>
        <authorList>
            <person name="Sorokin D.Y."/>
            <person name="Merkel A.Y."/>
        </authorList>
    </citation>
    <scope>NUCLEOTIDE SEQUENCE</scope>
    <source>
        <strain evidence="1">24KS-1</strain>
    </source>
</reference>
<dbReference type="Proteomes" id="UP001084197">
    <property type="component" value="Unassembled WGS sequence"/>
</dbReference>
<evidence type="ECO:0000313" key="2">
    <source>
        <dbReference type="Proteomes" id="UP001084197"/>
    </source>
</evidence>
<proteinExistence type="predicted"/>
<protein>
    <submittedName>
        <fullName evidence="1">Uncharacterized protein</fullName>
    </submittedName>
</protein>
<evidence type="ECO:0000313" key="1">
    <source>
        <dbReference type="EMBL" id="MCZ0704363.1"/>
    </source>
</evidence>
<dbReference type="RefSeq" id="WP_268781132.1">
    <property type="nucleotide sequence ID" value="NZ_JAPRAT010000034.1"/>
</dbReference>
<keyword evidence="2" id="KW-1185">Reference proteome</keyword>
<gene>
    <name evidence="1" type="ORF">OWO01_14230</name>
</gene>
<name>A0A9J6RGA5_9BACI</name>
<dbReference type="AlphaFoldDB" id="A0A9J6RGA5"/>
<comment type="caution">
    <text evidence="1">The sequence shown here is derived from an EMBL/GenBank/DDBJ whole genome shotgun (WGS) entry which is preliminary data.</text>
</comment>
<sequence>MFKPITVYVKNENDAEDLKAKLKRFKTNDLLVDQIQDKDDLDLIAPPPPHEGHDGVYANISPQVPIYGDSEEILENEERNSILTGEVADEDFQEALNVIREEGGYIDRGTID</sequence>